<sequence>MRTYNKRRYVDVPDGGIVPVGVEPDTGLYRARLSSELHPSGPLLLRDVDSGLWHPLNDVDAGNVPLTDASLQPFRTELDFSTVEPGSDGLFRHDGKLYAVIHNHALQVMQDLDASSPAHKVWRIVNPKDPVATDSANIYRASRSGETRAITRNEANAWVSVLTGLRGGMPRNDSTQAKMALLMQRYEPFQNAHTALIESSTQYDSLWSQARQQAQGPAKTAALVAVEVHLLKHIRKQTAFVQSLVDNKDWMTLLKAGGLFKEELHTFRIERVEYLNRLMAVMDLRTRPEATNMSADNCRKIITHLDKKLKILDERQVVMDQIRKASPGAAPQLTELSQQVPAAERINFNKLTLYVHLFAGTPDQPPDTTMPSLSAIDLITGDLSNVPEREHPMALLLALDQIRGDRNRFEVLLSSQSPKAQYLEEIMALIEPIERKIESTLTEILDVSMRQADLPSLDQDIDFDFIPAPPVYAETSRPVLAKKMFRTRQHGTYRVLVGETETAPDGNIIIKVPDPLRPDSPPRRYEKRQDEWLPVLPPIVRAPRSQLIDEAIRLLASHENHMLDANAREARKANPTEIIESLGKESDLLNEQARRLESHASEGEDRGIMDLASRLRAAAVSLTTQGQEILVRMYKNKDVLDIMRLNYLLDRAELKAHKSVERKPLGKGKDKSFLDVYSISDGADDAPLWEAHFHYDKQDSHPLNFTIRGSHLKTLEQSKRGAESQRRDELAGRAHVAIWRERFDGKTAQKIFTLADKTAALSE</sequence>
<dbReference type="AlphaFoldDB" id="A0A423MP17"/>
<organism evidence="1 2">
    <name type="scientific">Pseudomonas fluorescens</name>
    <dbReference type="NCBI Taxonomy" id="294"/>
    <lineage>
        <taxon>Bacteria</taxon>
        <taxon>Pseudomonadati</taxon>
        <taxon>Pseudomonadota</taxon>
        <taxon>Gammaproteobacteria</taxon>
        <taxon>Pseudomonadales</taxon>
        <taxon>Pseudomonadaceae</taxon>
        <taxon>Pseudomonas</taxon>
    </lineage>
</organism>
<reference evidence="1 2" key="1">
    <citation type="submission" date="2016-10" db="EMBL/GenBank/DDBJ databases">
        <title>Comparative genome analysis of multiple Pseudomonas spp. focuses on biocontrol and plant growth promoting traits.</title>
        <authorList>
            <person name="Tao X.-Y."/>
            <person name="Taylor C.G."/>
        </authorList>
    </citation>
    <scope>NUCLEOTIDE SEQUENCE [LARGE SCALE GENOMIC DNA]</scope>
    <source>
        <strain evidence="1 2">28B5</strain>
    </source>
</reference>
<dbReference type="Proteomes" id="UP000285378">
    <property type="component" value="Unassembled WGS sequence"/>
</dbReference>
<gene>
    <name evidence="1" type="ORF">BK670_01985</name>
</gene>
<name>A0A423MP17_PSEFL</name>
<evidence type="ECO:0000313" key="1">
    <source>
        <dbReference type="EMBL" id="RON86512.1"/>
    </source>
</evidence>
<proteinExistence type="predicted"/>
<evidence type="ECO:0000313" key="2">
    <source>
        <dbReference type="Proteomes" id="UP000285378"/>
    </source>
</evidence>
<comment type="caution">
    <text evidence="1">The sequence shown here is derived from an EMBL/GenBank/DDBJ whole genome shotgun (WGS) entry which is preliminary data.</text>
</comment>
<protein>
    <submittedName>
        <fullName evidence="1">Uncharacterized protein</fullName>
    </submittedName>
</protein>
<accession>A0A423MP17</accession>
<dbReference type="EMBL" id="MOBX01000002">
    <property type="protein sequence ID" value="RON86512.1"/>
    <property type="molecule type" value="Genomic_DNA"/>
</dbReference>